<dbReference type="SMART" id="SM00855">
    <property type="entry name" value="PGAM"/>
    <property type="match status" value="1"/>
</dbReference>
<accession>A0A037ZHJ6</accession>
<comment type="caution">
    <text evidence="2">The sequence shown here is derived from an EMBL/GenBank/DDBJ whole genome shotgun (WGS) entry which is preliminary data.</text>
</comment>
<dbReference type="CDD" id="cd07067">
    <property type="entry name" value="HP_PGM_like"/>
    <property type="match status" value="1"/>
</dbReference>
<dbReference type="Gene3D" id="3.40.50.1240">
    <property type="entry name" value="Phosphoglycerate mutase-like"/>
    <property type="match status" value="1"/>
</dbReference>
<dbReference type="PANTHER" id="PTHR48100">
    <property type="entry name" value="BROAD-SPECIFICITY PHOSPHATASE YOR283W-RELATED"/>
    <property type="match status" value="1"/>
</dbReference>
<sequence>MRALLVRHAESTGQAPEAPLSETGRQQANSLAHSLRDLNAGPLYASPYTRARQTIAPYADLTAQSVKTVDGFHERVLSPEPLIDWQDHLRRSFANSNYACPQGESMSQVRSRAAIALIQIERFSKGLPTIVTHGGLIASLLQAADPSFGFEDWRGLRNPDLFDVEIETGRVLSFTRLPLKEKA</sequence>
<dbReference type="InterPro" id="IPR050275">
    <property type="entry name" value="PGM_Phosphatase"/>
</dbReference>
<dbReference type="RefSeq" id="WP_035261940.1">
    <property type="nucleotide sequence ID" value="NZ_JFKE01000009.1"/>
</dbReference>
<evidence type="ECO:0000313" key="2">
    <source>
        <dbReference type="EMBL" id="KAJ54280.1"/>
    </source>
</evidence>
<dbReference type="GO" id="GO:0005737">
    <property type="term" value="C:cytoplasm"/>
    <property type="evidence" value="ECO:0007669"/>
    <property type="project" value="TreeGrafter"/>
</dbReference>
<reference evidence="2 3" key="1">
    <citation type="submission" date="2014-03" db="EMBL/GenBank/DDBJ databases">
        <title>Draft Genome Sequence of Actibacterium mucosum KCTC 23349, a Marine Alphaproteobacterium with Complex Ionic Requirements Isolated from Mediterranean Seawater at Malvarrosa Beach, Valencia, Spain.</title>
        <authorList>
            <person name="Arahal D.R."/>
            <person name="Shao Z."/>
            <person name="Lai Q."/>
            <person name="Pujalte M.J."/>
        </authorList>
    </citation>
    <scope>NUCLEOTIDE SEQUENCE [LARGE SCALE GENOMIC DNA]</scope>
    <source>
        <strain evidence="2 3">KCTC 23349</strain>
    </source>
</reference>
<keyword evidence="3" id="KW-1185">Reference proteome</keyword>
<dbReference type="InterPro" id="IPR029033">
    <property type="entry name" value="His_PPase_superfam"/>
</dbReference>
<gene>
    <name evidence="2" type="ORF">ACMU_18835</name>
</gene>
<dbReference type="SUPFAM" id="SSF53254">
    <property type="entry name" value="Phosphoglycerate mutase-like"/>
    <property type="match status" value="1"/>
</dbReference>
<dbReference type="PANTHER" id="PTHR48100:SF1">
    <property type="entry name" value="HISTIDINE PHOSPHATASE FAMILY PROTEIN-RELATED"/>
    <property type="match status" value="1"/>
</dbReference>
<dbReference type="OrthoDB" id="9781415at2"/>
<dbReference type="AlphaFoldDB" id="A0A037ZHJ6"/>
<dbReference type="STRING" id="1454373.ACMU_18835"/>
<feature type="region of interest" description="Disordered" evidence="1">
    <location>
        <begin position="1"/>
        <end position="29"/>
    </location>
</feature>
<evidence type="ECO:0000313" key="3">
    <source>
        <dbReference type="Proteomes" id="UP000026249"/>
    </source>
</evidence>
<name>A0A037ZHJ6_9RHOB</name>
<evidence type="ECO:0000256" key="1">
    <source>
        <dbReference type="SAM" id="MobiDB-lite"/>
    </source>
</evidence>
<organism evidence="2 3">
    <name type="scientific">Actibacterium mucosum KCTC 23349</name>
    <dbReference type="NCBI Taxonomy" id="1454373"/>
    <lineage>
        <taxon>Bacteria</taxon>
        <taxon>Pseudomonadati</taxon>
        <taxon>Pseudomonadota</taxon>
        <taxon>Alphaproteobacteria</taxon>
        <taxon>Rhodobacterales</taxon>
        <taxon>Roseobacteraceae</taxon>
        <taxon>Actibacterium</taxon>
    </lineage>
</organism>
<protein>
    <recommendedName>
        <fullName evidence="4">Phosphoglycerate mutase</fullName>
    </recommendedName>
</protein>
<dbReference type="InterPro" id="IPR013078">
    <property type="entry name" value="His_Pase_superF_clade-1"/>
</dbReference>
<dbReference type="Pfam" id="PF00300">
    <property type="entry name" value="His_Phos_1"/>
    <property type="match status" value="1"/>
</dbReference>
<proteinExistence type="predicted"/>
<evidence type="ECO:0008006" key="4">
    <source>
        <dbReference type="Google" id="ProtNLM"/>
    </source>
</evidence>
<dbReference type="EMBL" id="JFKE01000009">
    <property type="protein sequence ID" value="KAJ54280.1"/>
    <property type="molecule type" value="Genomic_DNA"/>
</dbReference>
<dbReference type="Proteomes" id="UP000026249">
    <property type="component" value="Unassembled WGS sequence"/>
</dbReference>
<dbReference type="GO" id="GO:0016791">
    <property type="term" value="F:phosphatase activity"/>
    <property type="evidence" value="ECO:0007669"/>
    <property type="project" value="TreeGrafter"/>
</dbReference>